<feature type="signal peptide" evidence="3">
    <location>
        <begin position="1"/>
        <end position="19"/>
    </location>
</feature>
<evidence type="ECO:0000313" key="5">
    <source>
        <dbReference type="Proteomes" id="UP001203297"/>
    </source>
</evidence>
<name>A0AAD4MCF5_9AGAM</name>
<keyword evidence="3" id="KW-0732">Signal</keyword>
<feature type="compositionally biased region" description="Polar residues" evidence="1">
    <location>
        <begin position="303"/>
        <end position="320"/>
    </location>
</feature>
<feature type="region of interest" description="Disordered" evidence="1">
    <location>
        <begin position="284"/>
        <end position="335"/>
    </location>
</feature>
<keyword evidence="2" id="KW-1133">Transmembrane helix</keyword>
<evidence type="ECO:0000256" key="3">
    <source>
        <dbReference type="SAM" id="SignalP"/>
    </source>
</evidence>
<reference evidence="4" key="1">
    <citation type="journal article" date="2022" name="New Phytol.">
        <title>Evolutionary transition to the ectomycorrhizal habit in the genomes of a hyperdiverse lineage of mushroom-forming fungi.</title>
        <authorList>
            <person name="Looney B."/>
            <person name="Miyauchi S."/>
            <person name="Morin E."/>
            <person name="Drula E."/>
            <person name="Courty P.E."/>
            <person name="Kohler A."/>
            <person name="Kuo A."/>
            <person name="LaButti K."/>
            <person name="Pangilinan J."/>
            <person name="Lipzen A."/>
            <person name="Riley R."/>
            <person name="Andreopoulos W."/>
            <person name="He G."/>
            <person name="Johnson J."/>
            <person name="Nolan M."/>
            <person name="Tritt A."/>
            <person name="Barry K.W."/>
            <person name="Grigoriev I.V."/>
            <person name="Nagy L.G."/>
            <person name="Hibbett D."/>
            <person name="Henrissat B."/>
            <person name="Matheny P.B."/>
            <person name="Labbe J."/>
            <person name="Martin F.M."/>
        </authorList>
    </citation>
    <scope>NUCLEOTIDE SEQUENCE</scope>
    <source>
        <strain evidence="4">BPL690</strain>
    </source>
</reference>
<comment type="caution">
    <text evidence="4">The sequence shown here is derived from an EMBL/GenBank/DDBJ whole genome shotgun (WGS) entry which is preliminary data.</text>
</comment>
<protein>
    <submittedName>
        <fullName evidence="4">Uncharacterized protein</fullName>
    </submittedName>
</protein>
<feature type="transmembrane region" description="Helical" evidence="2">
    <location>
        <begin position="263"/>
        <end position="280"/>
    </location>
</feature>
<accession>A0AAD4MCF5</accession>
<proteinExistence type="predicted"/>
<feature type="chain" id="PRO_5041926736" evidence="3">
    <location>
        <begin position="20"/>
        <end position="335"/>
    </location>
</feature>
<evidence type="ECO:0000313" key="4">
    <source>
        <dbReference type="EMBL" id="KAI0307073.1"/>
    </source>
</evidence>
<keyword evidence="5" id="KW-1185">Reference proteome</keyword>
<dbReference type="Proteomes" id="UP001203297">
    <property type="component" value="Unassembled WGS sequence"/>
</dbReference>
<dbReference type="EMBL" id="WTXG01000002">
    <property type="protein sequence ID" value="KAI0307073.1"/>
    <property type="molecule type" value="Genomic_DNA"/>
</dbReference>
<dbReference type="AlphaFoldDB" id="A0AAD4MCF5"/>
<keyword evidence="2" id="KW-0812">Transmembrane</keyword>
<keyword evidence="2" id="KW-0472">Membrane</keyword>
<evidence type="ECO:0000256" key="2">
    <source>
        <dbReference type="SAM" id="Phobius"/>
    </source>
</evidence>
<feature type="compositionally biased region" description="Basic residues" evidence="1">
    <location>
        <begin position="324"/>
        <end position="335"/>
    </location>
</feature>
<sequence length="335" mass="37163">MRLNTLTLTALTFIVHSNAQYFSDGWTPGQAVPTVVPPASSFEPKTAPLTPPREGESRFSLSNILSTGPVAQLFNRLGVNITERLEAARANSEIWDNRIPLITDDNFNDVIVNEVLTEDEEKDRVWLLIITTSSAQGSGISLYADKQFDEAYNTTLIENDLPHVRWGRLDYMNVTHITTKWAVWSAPMLVAVSDRGRTLRFWRATQIRLRAEPLREYFKSGMWEHTPPWQTSFAPGGNREFVMEWQAIIMTKYYNIIRIVPRWALYILTGLLGSLVMNLVHSGGKPKATKPGPDPRAAGAVKSTASGTNTAVAPSGTSATPVKGKGKKGRKQPVG</sequence>
<gene>
    <name evidence="4" type="ORF">B0F90DRAFT_1684897</name>
</gene>
<organism evidence="4 5">
    <name type="scientific">Multifurca ochricompacta</name>
    <dbReference type="NCBI Taxonomy" id="376703"/>
    <lineage>
        <taxon>Eukaryota</taxon>
        <taxon>Fungi</taxon>
        <taxon>Dikarya</taxon>
        <taxon>Basidiomycota</taxon>
        <taxon>Agaricomycotina</taxon>
        <taxon>Agaricomycetes</taxon>
        <taxon>Russulales</taxon>
        <taxon>Russulaceae</taxon>
        <taxon>Multifurca</taxon>
    </lineage>
</organism>
<evidence type="ECO:0000256" key="1">
    <source>
        <dbReference type="SAM" id="MobiDB-lite"/>
    </source>
</evidence>